<keyword evidence="1" id="KW-0282">Flagellum</keyword>
<gene>
    <name evidence="1" type="ORF">SAMN05421670_1225</name>
</gene>
<dbReference type="InterPro" id="IPR013367">
    <property type="entry name" value="Flagellar_put"/>
</dbReference>
<accession>A0A1I5WDZ0</accession>
<organism evidence="1 2">
    <name type="scientific">Psychrobacillus psychrotolerans</name>
    <dbReference type="NCBI Taxonomy" id="126156"/>
    <lineage>
        <taxon>Bacteria</taxon>
        <taxon>Bacillati</taxon>
        <taxon>Bacillota</taxon>
        <taxon>Bacilli</taxon>
        <taxon>Bacillales</taxon>
        <taxon>Bacillaceae</taxon>
        <taxon>Psychrobacillus</taxon>
    </lineage>
</organism>
<keyword evidence="2" id="KW-1185">Reference proteome</keyword>
<keyword evidence="1" id="KW-0966">Cell projection</keyword>
<dbReference type="RefSeq" id="WP_093535142.1">
    <property type="nucleotide sequence ID" value="NZ_FOXU01000001.1"/>
</dbReference>
<dbReference type="EMBL" id="FOXU01000001">
    <property type="protein sequence ID" value="SFQ17959.1"/>
    <property type="molecule type" value="Genomic_DNA"/>
</dbReference>
<dbReference type="OrthoDB" id="165650at2"/>
<evidence type="ECO:0000313" key="1">
    <source>
        <dbReference type="EMBL" id="SFQ17959.1"/>
    </source>
</evidence>
<dbReference type="STRING" id="126156.SAMN05421670_1225"/>
<sequence length="126" mass="14092">MDNISINRVPLQTKIRQPITSNQVASPKQSFLHHLHEASVQTELKVSKHANQRLQERNIYISDAEWQIVSDKVSEARSKGVNDSLVLMDQAALIVSAKNSTVITAMNRTEAKNQLFTNIDGTIVLN</sequence>
<name>A0A1I5WDZ0_9BACI</name>
<dbReference type="NCBIfam" id="TIGR02530">
    <property type="entry name" value="flg_new"/>
    <property type="match status" value="1"/>
</dbReference>
<proteinExistence type="predicted"/>
<reference evidence="2" key="1">
    <citation type="submission" date="2016-10" db="EMBL/GenBank/DDBJ databases">
        <authorList>
            <person name="Varghese N."/>
            <person name="Submissions S."/>
        </authorList>
    </citation>
    <scope>NUCLEOTIDE SEQUENCE [LARGE SCALE GENOMIC DNA]</scope>
    <source>
        <strain evidence="2">DSM 11706</strain>
    </source>
</reference>
<protein>
    <submittedName>
        <fullName evidence="1">Flagellar operon protein</fullName>
    </submittedName>
</protein>
<dbReference type="AlphaFoldDB" id="A0A1I5WDZ0"/>
<keyword evidence="1" id="KW-0969">Cilium</keyword>
<dbReference type="Proteomes" id="UP000198734">
    <property type="component" value="Unassembled WGS sequence"/>
</dbReference>
<evidence type="ECO:0000313" key="2">
    <source>
        <dbReference type="Proteomes" id="UP000198734"/>
    </source>
</evidence>
<dbReference type="Pfam" id="PF12611">
    <property type="entry name" value="Flagellar_put"/>
    <property type="match status" value="1"/>
</dbReference>